<evidence type="ECO:0008006" key="4">
    <source>
        <dbReference type="Google" id="ProtNLM"/>
    </source>
</evidence>
<dbReference type="EMBL" id="DXEL01000018">
    <property type="protein sequence ID" value="HIX73780.1"/>
    <property type="molecule type" value="Genomic_DNA"/>
</dbReference>
<dbReference type="AlphaFoldDB" id="A0A9D2BEN5"/>
<reference evidence="2" key="1">
    <citation type="journal article" date="2021" name="PeerJ">
        <title>Extensive microbial diversity within the chicken gut microbiome revealed by metagenomics and culture.</title>
        <authorList>
            <person name="Gilroy R."/>
            <person name="Ravi A."/>
            <person name="Getino M."/>
            <person name="Pursley I."/>
            <person name="Horton D.L."/>
            <person name="Alikhan N.F."/>
            <person name="Baker D."/>
            <person name="Gharbi K."/>
            <person name="Hall N."/>
            <person name="Watson M."/>
            <person name="Adriaenssens E.M."/>
            <person name="Foster-Nyarko E."/>
            <person name="Jarju S."/>
            <person name="Secka A."/>
            <person name="Antonio M."/>
            <person name="Oren A."/>
            <person name="Chaudhuri R.R."/>
            <person name="La Ragione R."/>
            <person name="Hildebrand F."/>
            <person name="Pallen M.J."/>
        </authorList>
    </citation>
    <scope>NUCLEOTIDE SEQUENCE</scope>
    <source>
        <strain evidence="2">ChiGjej6B6-14162</strain>
    </source>
</reference>
<dbReference type="Proteomes" id="UP000886740">
    <property type="component" value="Unassembled WGS sequence"/>
</dbReference>
<name>A0A9D2BEN5_9BACT</name>
<feature type="signal peptide" evidence="1">
    <location>
        <begin position="1"/>
        <end position="17"/>
    </location>
</feature>
<feature type="chain" id="PRO_5039546277" description="DUF4249 domain-containing protein" evidence="1">
    <location>
        <begin position="18"/>
        <end position="329"/>
    </location>
</feature>
<organism evidence="2 3">
    <name type="scientific">Candidatus Parabacteroides intestinipullorum</name>
    <dbReference type="NCBI Taxonomy" id="2838723"/>
    <lineage>
        <taxon>Bacteria</taxon>
        <taxon>Pseudomonadati</taxon>
        <taxon>Bacteroidota</taxon>
        <taxon>Bacteroidia</taxon>
        <taxon>Bacteroidales</taxon>
        <taxon>Tannerellaceae</taxon>
        <taxon>Parabacteroides</taxon>
    </lineage>
</organism>
<sequence length="329" mass="37304">MRITRLMLSLCLAGALASCNSEVFIEDFLPMPERVTVDCSDKTTIRFEAGNWDLLGVSKGGIHYQNGTVRDLKGQLMGHGLPLEGGELAIVSFKGDYYDFNIEKRDSLTLDLVLNENLYNDSLVVAVEVGNQFERKTIDVAFAPSGKYQIDSVSYQWNAFIVADSASRYSHAYILDNTQSSKPTTQWIHPYSNYSAQRKVNFYSDGYWNFDLFEHYFGTPLPHIRIPDLVGGQLSLGKTEVEFGIQSHQLESGLDTNVKEEITVNAGEHRRTEIYYIREIYNGPYRVYASNSSTGKKQVFSGEISSERIIGYKIISYNIKEDENRQENN</sequence>
<accession>A0A9D2BEN5</accession>
<evidence type="ECO:0000313" key="3">
    <source>
        <dbReference type="Proteomes" id="UP000886740"/>
    </source>
</evidence>
<reference evidence="2" key="2">
    <citation type="submission" date="2021-04" db="EMBL/GenBank/DDBJ databases">
        <authorList>
            <person name="Gilroy R."/>
        </authorList>
    </citation>
    <scope>NUCLEOTIDE SEQUENCE</scope>
    <source>
        <strain evidence="2">ChiGjej6B6-14162</strain>
    </source>
</reference>
<comment type="caution">
    <text evidence="2">The sequence shown here is derived from an EMBL/GenBank/DDBJ whole genome shotgun (WGS) entry which is preliminary data.</text>
</comment>
<evidence type="ECO:0000313" key="2">
    <source>
        <dbReference type="EMBL" id="HIX73780.1"/>
    </source>
</evidence>
<protein>
    <recommendedName>
        <fullName evidence="4">DUF4249 domain-containing protein</fullName>
    </recommendedName>
</protein>
<evidence type="ECO:0000256" key="1">
    <source>
        <dbReference type="SAM" id="SignalP"/>
    </source>
</evidence>
<gene>
    <name evidence="2" type="ORF">H9977_01830</name>
</gene>
<proteinExistence type="predicted"/>
<dbReference type="PROSITE" id="PS51257">
    <property type="entry name" value="PROKAR_LIPOPROTEIN"/>
    <property type="match status" value="1"/>
</dbReference>
<keyword evidence="1" id="KW-0732">Signal</keyword>